<organism evidence="2 3">
    <name type="scientific">Waterburya agarophytonicola KI4</name>
    <dbReference type="NCBI Taxonomy" id="2874699"/>
    <lineage>
        <taxon>Bacteria</taxon>
        <taxon>Bacillati</taxon>
        <taxon>Cyanobacteriota</taxon>
        <taxon>Cyanophyceae</taxon>
        <taxon>Pleurocapsales</taxon>
        <taxon>Hyellaceae</taxon>
        <taxon>Waterburya</taxon>
        <taxon>Waterburya agarophytonicola</taxon>
    </lineage>
</organism>
<reference evidence="2" key="1">
    <citation type="journal article" date="2021" name="Antonie Van Leeuwenhoek">
        <title>Draft genome and description of Waterburya agarophytonicola gen. nov. sp. nov. (Pleurocapsales, Cyanobacteria): a seaweed symbiont.</title>
        <authorList>
            <person name="Bonthond G."/>
            <person name="Shalygin S."/>
            <person name="Bayer T."/>
            <person name="Weinberger F."/>
        </authorList>
    </citation>
    <scope>NUCLEOTIDE SEQUENCE</scope>
    <source>
        <strain evidence="2">KI4</strain>
    </source>
</reference>
<gene>
    <name evidence="1" type="ORF">I4641_20005</name>
    <name evidence="2" type="ORF">I4641_23570</name>
</gene>
<keyword evidence="3" id="KW-1185">Reference proteome</keyword>
<name>A0A964BWV8_9CYAN</name>
<evidence type="ECO:0000313" key="2">
    <source>
        <dbReference type="EMBL" id="MCC0179916.1"/>
    </source>
</evidence>
<protein>
    <submittedName>
        <fullName evidence="2">Uncharacterized protein</fullName>
    </submittedName>
</protein>
<sequence length="96" mass="11465">MSLNALTGLHNEEVQRIDREYFKKHPKKTYFIREHLESESDIDAPYVLVVNLSEYHHLGRYPLASNTVSRQKLRQLKKSMKKGLQKRNRRRNFLGL</sequence>
<proteinExistence type="predicted"/>
<accession>A0A964BWV8</accession>
<dbReference type="EMBL" id="JADWDC010000138">
    <property type="protein sequence ID" value="MCC0179916.1"/>
    <property type="molecule type" value="Genomic_DNA"/>
</dbReference>
<dbReference type="AlphaFoldDB" id="A0A964BWV8"/>
<dbReference type="RefSeq" id="WP_229642351.1">
    <property type="nucleotide sequence ID" value="NZ_JADWDC010000074.1"/>
</dbReference>
<evidence type="ECO:0000313" key="1">
    <source>
        <dbReference type="EMBL" id="MCC0179251.1"/>
    </source>
</evidence>
<evidence type="ECO:0000313" key="3">
    <source>
        <dbReference type="Proteomes" id="UP000729733"/>
    </source>
</evidence>
<dbReference type="Proteomes" id="UP000729733">
    <property type="component" value="Unassembled WGS sequence"/>
</dbReference>
<comment type="caution">
    <text evidence="2">The sequence shown here is derived from an EMBL/GenBank/DDBJ whole genome shotgun (WGS) entry which is preliminary data.</text>
</comment>
<dbReference type="EMBL" id="JADWDC010000074">
    <property type="protein sequence ID" value="MCC0179251.1"/>
    <property type="molecule type" value="Genomic_DNA"/>
</dbReference>